<organism evidence="1 2">
    <name type="scientific">Hydnum rufescens UP504</name>
    <dbReference type="NCBI Taxonomy" id="1448309"/>
    <lineage>
        <taxon>Eukaryota</taxon>
        <taxon>Fungi</taxon>
        <taxon>Dikarya</taxon>
        <taxon>Basidiomycota</taxon>
        <taxon>Agaricomycotina</taxon>
        <taxon>Agaricomycetes</taxon>
        <taxon>Cantharellales</taxon>
        <taxon>Hydnaceae</taxon>
        <taxon>Hydnum</taxon>
    </lineage>
</organism>
<dbReference type="AlphaFoldDB" id="A0A9P6AYC0"/>
<dbReference type="EMBL" id="MU128964">
    <property type="protein sequence ID" value="KAF9514115.1"/>
    <property type="molecule type" value="Genomic_DNA"/>
</dbReference>
<keyword evidence="2" id="KW-1185">Reference proteome</keyword>
<gene>
    <name evidence="1" type="ORF">BS47DRAFT_1392695</name>
</gene>
<dbReference type="Proteomes" id="UP000886523">
    <property type="component" value="Unassembled WGS sequence"/>
</dbReference>
<reference evidence="1" key="1">
    <citation type="journal article" date="2020" name="Nat. Commun.">
        <title>Large-scale genome sequencing of mycorrhizal fungi provides insights into the early evolution of symbiotic traits.</title>
        <authorList>
            <person name="Miyauchi S."/>
            <person name="Kiss E."/>
            <person name="Kuo A."/>
            <person name="Drula E."/>
            <person name="Kohler A."/>
            <person name="Sanchez-Garcia M."/>
            <person name="Morin E."/>
            <person name="Andreopoulos B."/>
            <person name="Barry K.W."/>
            <person name="Bonito G."/>
            <person name="Buee M."/>
            <person name="Carver A."/>
            <person name="Chen C."/>
            <person name="Cichocki N."/>
            <person name="Clum A."/>
            <person name="Culley D."/>
            <person name="Crous P.W."/>
            <person name="Fauchery L."/>
            <person name="Girlanda M."/>
            <person name="Hayes R.D."/>
            <person name="Keri Z."/>
            <person name="LaButti K."/>
            <person name="Lipzen A."/>
            <person name="Lombard V."/>
            <person name="Magnuson J."/>
            <person name="Maillard F."/>
            <person name="Murat C."/>
            <person name="Nolan M."/>
            <person name="Ohm R.A."/>
            <person name="Pangilinan J."/>
            <person name="Pereira M.F."/>
            <person name="Perotto S."/>
            <person name="Peter M."/>
            <person name="Pfister S."/>
            <person name="Riley R."/>
            <person name="Sitrit Y."/>
            <person name="Stielow J.B."/>
            <person name="Szollosi G."/>
            <person name="Zifcakova L."/>
            <person name="Stursova M."/>
            <person name="Spatafora J.W."/>
            <person name="Tedersoo L."/>
            <person name="Vaario L.M."/>
            <person name="Yamada A."/>
            <person name="Yan M."/>
            <person name="Wang P."/>
            <person name="Xu J."/>
            <person name="Bruns T."/>
            <person name="Baldrian P."/>
            <person name="Vilgalys R."/>
            <person name="Dunand C."/>
            <person name="Henrissat B."/>
            <person name="Grigoriev I.V."/>
            <person name="Hibbett D."/>
            <person name="Nagy L.G."/>
            <person name="Martin F.M."/>
        </authorList>
    </citation>
    <scope>NUCLEOTIDE SEQUENCE</scope>
    <source>
        <strain evidence="1">UP504</strain>
    </source>
</reference>
<sequence length="152" mass="17151">MSRDPDGKVWHRTFIKGRMPFNPLDLPGRPPSEVAEIHLQSIADTHTLELGPLVGNPYSVVEIFGSHTHWEHTSSTIRLPQAPEDFQPKCPGGLQRSINLEVGQVNHDVSVIVSRQAHLKICQSLLSPVGLPRSLFVSESNREYLYWRVKKL</sequence>
<protein>
    <submittedName>
        <fullName evidence="1">Uncharacterized protein</fullName>
    </submittedName>
</protein>
<comment type="caution">
    <text evidence="1">The sequence shown here is derived from an EMBL/GenBank/DDBJ whole genome shotgun (WGS) entry which is preliminary data.</text>
</comment>
<accession>A0A9P6AYC0</accession>
<proteinExistence type="predicted"/>
<name>A0A9P6AYC0_9AGAM</name>
<evidence type="ECO:0000313" key="1">
    <source>
        <dbReference type="EMBL" id="KAF9514115.1"/>
    </source>
</evidence>
<evidence type="ECO:0000313" key="2">
    <source>
        <dbReference type="Proteomes" id="UP000886523"/>
    </source>
</evidence>